<sequence length="225" mass="23205">MSQPYGAPQQQPGPAQPAVGVNLNLILPLLAAGMAFVAYLLAFADDVHSESYLYAAGTLAGLSVLPKAPRGLLYAAVPFALIPTLGLLQGLITTEADVQGMQIVLLLVALLETAAVVLTLLLEVGVVNFQPKAANIYGQPGGWNPQSGGFPPPGQQQPQQFGPPSGQFGQPVQPQQGQQPNQPQPTSYMPQPGQFGQPGQAVPPPPQQQPGQGTPPGGFGGPQQG</sequence>
<dbReference type="EMBL" id="JACHMO010000001">
    <property type="protein sequence ID" value="MBB5806098.1"/>
    <property type="molecule type" value="Genomic_DNA"/>
</dbReference>
<name>A0A7W9M3N1_9PSEU</name>
<dbReference type="Pfam" id="PF17270">
    <property type="entry name" value="DUF5336"/>
    <property type="match status" value="1"/>
</dbReference>
<dbReference type="InterPro" id="IPR035166">
    <property type="entry name" value="DUF5336"/>
</dbReference>
<organism evidence="3 4">
    <name type="scientific">Saccharothrix ecbatanensis</name>
    <dbReference type="NCBI Taxonomy" id="1105145"/>
    <lineage>
        <taxon>Bacteria</taxon>
        <taxon>Bacillati</taxon>
        <taxon>Actinomycetota</taxon>
        <taxon>Actinomycetes</taxon>
        <taxon>Pseudonocardiales</taxon>
        <taxon>Pseudonocardiaceae</taxon>
        <taxon>Saccharothrix</taxon>
    </lineage>
</organism>
<comment type="caution">
    <text evidence="3">The sequence shown here is derived from an EMBL/GenBank/DDBJ whole genome shotgun (WGS) entry which is preliminary data.</text>
</comment>
<keyword evidence="2" id="KW-0812">Transmembrane</keyword>
<feature type="compositionally biased region" description="Gly residues" evidence="1">
    <location>
        <begin position="214"/>
        <end position="225"/>
    </location>
</feature>
<evidence type="ECO:0000256" key="1">
    <source>
        <dbReference type="SAM" id="MobiDB-lite"/>
    </source>
</evidence>
<dbReference type="AlphaFoldDB" id="A0A7W9M3N1"/>
<accession>A0A7W9M3N1</accession>
<feature type="transmembrane region" description="Helical" evidence="2">
    <location>
        <begin position="103"/>
        <end position="122"/>
    </location>
</feature>
<protein>
    <submittedName>
        <fullName evidence="3">Uncharacterized protein</fullName>
    </submittedName>
</protein>
<keyword evidence="4" id="KW-1185">Reference proteome</keyword>
<evidence type="ECO:0000256" key="2">
    <source>
        <dbReference type="SAM" id="Phobius"/>
    </source>
</evidence>
<dbReference type="Proteomes" id="UP000552097">
    <property type="component" value="Unassembled WGS sequence"/>
</dbReference>
<dbReference type="RefSeq" id="WP_184925254.1">
    <property type="nucleotide sequence ID" value="NZ_JACHMO010000001.1"/>
</dbReference>
<keyword evidence="2" id="KW-1133">Transmembrane helix</keyword>
<evidence type="ECO:0000313" key="3">
    <source>
        <dbReference type="EMBL" id="MBB5806098.1"/>
    </source>
</evidence>
<evidence type="ECO:0000313" key="4">
    <source>
        <dbReference type="Proteomes" id="UP000552097"/>
    </source>
</evidence>
<feature type="transmembrane region" description="Helical" evidence="2">
    <location>
        <begin position="72"/>
        <end position="91"/>
    </location>
</feature>
<feature type="region of interest" description="Disordered" evidence="1">
    <location>
        <begin position="140"/>
        <end position="225"/>
    </location>
</feature>
<reference evidence="3 4" key="1">
    <citation type="submission" date="2020-08" db="EMBL/GenBank/DDBJ databases">
        <title>Sequencing the genomes of 1000 actinobacteria strains.</title>
        <authorList>
            <person name="Klenk H.-P."/>
        </authorList>
    </citation>
    <scope>NUCLEOTIDE SEQUENCE [LARGE SCALE GENOMIC DNA]</scope>
    <source>
        <strain evidence="3 4">DSM 45486</strain>
    </source>
</reference>
<keyword evidence="2" id="KW-0472">Membrane</keyword>
<gene>
    <name evidence="3" type="ORF">F4560_005866</name>
</gene>
<feature type="compositionally biased region" description="Low complexity" evidence="1">
    <location>
        <begin position="156"/>
        <end position="200"/>
    </location>
</feature>
<feature type="transmembrane region" description="Helical" evidence="2">
    <location>
        <begin position="21"/>
        <end position="44"/>
    </location>
</feature>
<proteinExistence type="predicted"/>